<keyword evidence="1" id="KW-0472">Membrane</keyword>
<accession>A0AAD4N7S4</accession>
<keyword evidence="1" id="KW-1133">Transmembrane helix</keyword>
<feature type="transmembrane region" description="Helical" evidence="1">
    <location>
        <begin position="177"/>
        <end position="199"/>
    </location>
</feature>
<reference evidence="2" key="1">
    <citation type="submission" date="2022-01" db="EMBL/GenBank/DDBJ databases">
        <title>Genome Sequence Resource for Two Populations of Ditylenchus destructor, the Migratory Endoparasitic Phytonematode.</title>
        <authorList>
            <person name="Zhang H."/>
            <person name="Lin R."/>
            <person name="Xie B."/>
        </authorList>
    </citation>
    <scope>NUCLEOTIDE SEQUENCE</scope>
    <source>
        <strain evidence="2">BazhouSP</strain>
    </source>
</reference>
<protein>
    <submittedName>
        <fullName evidence="2">Uncharacterized protein</fullName>
    </submittedName>
</protein>
<sequence>MSSNNDSVLLDRCESAEILAQSVVYKLLLVLKGGANLFAIIIFVYLLVSKTVAFSVVFFLLLIPGVEWTKAVAVGTIRNANNTQNYQIMIVFVIISELSGMFACLFIHYWCLACRKNVRKFGSAMTLSAKFQIEETLNLTTLILPVVLVKGGMQVYGSLAQMVSYMIMENPRIDTQMIVFELAAVSTIQALTTSLILLYGTGQLKRFFCCAPIPPNRVASEITKDDQDLHFRRLNQLFEQGLAARKI</sequence>
<dbReference type="AlphaFoldDB" id="A0AAD4N7S4"/>
<proteinExistence type="predicted"/>
<keyword evidence="1" id="KW-0812">Transmembrane</keyword>
<name>A0AAD4N7S4_9BILA</name>
<feature type="transmembrane region" description="Helical" evidence="1">
    <location>
        <begin position="137"/>
        <end position="157"/>
    </location>
</feature>
<keyword evidence="3" id="KW-1185">Reference proteome</keyword>
<comment type="caution">
    <text evidence="2">The sequence shown here is derived from an EMBL/GenBank/DDBJ whole genome shotgun (WGS) entry which is preliminary data.</text>
</comment>
<feature type="transmembrane region" description="Helical" evidence="1">
    <location>
        <begin position="37"/>
        <end position="66"/>
    </location>
</feature>
<organism evidence="2 3">
    <name type="scientific">Ditylenchus destructor</name>
    <dbReference type="NCBI Taxonomy" id="166010"/>
    <lineage>
        <taxon>Eukaryota</taxon>
        <taxon>Metazoa</taxon>
        <taxon>Ecdysozoa</taxon>
        <taxon>Nematoda</taxon>
        <taxon>Chromadorea</taxon>
        <taxon>Rhabditida</taxon>
        <taxon>Tylenchina</taxon>
        <taxon>Tylenchomorpha</taxon>
        <taxon>Sphaerularioidea</taxon>
        <taxon>Anguinidae</taxon>
        <taxon>Anguininae</taxon>
        <taxon>Ditylenchus</taxon>
    </lineage>
</organism>
<gene>
    <name evidence="2" type="ORF">DdX_06524</name>
</gene>
<dbReference type="EMBL" id="JAKKPZ010000008">
    <property type="protein sequence ID" value="KAI1718110.1"/>
    <property type="molecule type" value="Genomic_DNA"/>
</dbReference>
<evidence type="ECO:0000256" key="1">
    <source>
        <dbReference type="SAM" id="Phobius"/>
    </source>
</evidence>
<feature type="transmembrane region" description="Helical" evidence="1">
    <location>
        <begin position="86"/>
        <end position="111"/>
    </location>
</feature>
<evidence type="ECO:0000313" key="2">
    <source>
        <dbReference type="EMBL" id="KAI1718110.1"/>
    </source>
</evidence>
<evidence type="ECO:0000313" key="3">
    <source>
        <dbReference type="Proteomes" id="UP001201812"/>
    </source>
</evidence>
<dbReference type="Proteomes" id="UP001201812">
    <property type="component" value="Unassembled WGS sequence"/>
</dbReference>